<evidence type="ECO:0000259" key="3">
    <source>
        <dbReference type="PROSITE" id="PS50937"/>
    </source>
</evidence>
<sequence length="272" mass="31892">MFKIGEFSKFTKVSKRMLRHYDKVGLFKPAKIDKLTGYRYYSAKQMPELIKIIIFRDVGFNIAEISRLVKMKDNEDILKELEMKKLEIEENINNQRKTISDINKIISTLGKEMITMDYKVEFKEIASCKVVSIRDKVKNYSKEVDLWAMLGNFAQKNQLQPNGNPFAIYHDSEYKESNVDIEVAMPVAELQENEGKFVFREVEPVPCVATLLYKGRYENIDRAFFFLANWIEDSEYESYGEVRQVSIKGAWNESKPDNYLVEVQIPVRKQNM</sequence>
<dbReference type="RefSeq" id="WP_068717460.1">
    <property type="nucleotide sequence ID" value="NZ_LWDV01000009.1"/>
</dbReference>
<protein>
    <recommendedName>
        <fullName evidence="3">HTH merR-type domain-containing protein</fullName>
    </recommendedName>
</protein>
<keyword evidence="1" id="KW-0238">DNA-binding</keyword>
<keyword evidence="5" id="KW-1185">Reference proteome</keyword>
<dbReference type="Gene3D" id="1.10.1660.10">
    <property type="match status" value="1"/>
</dbReference>
<organism evidence="4 5">
    <name type="scientific">Orenia metallireducens</name>
    <dbReference type="NCBI Taxonomy" id="1413210"/>
    <lineage>
        <taxon>Bacteria</taxon>
        <taxon>Bacillati</taxon>
        <taxon>Bacillota</taxon>
        <taxon>Clostridia</taxon>
        <taxon>Halanaerobiales</taxon>
        <taxon>Halobacteroidaceae</taxon>
        <taxon>Orenia</taxon>
    </lineage>
</organism>
<dbReference type="InterPro" id="IPR029442">
    <property type="entry name" value="GyrI-like"/>
</dbReference>
<dbReference type="AlphaFoldDB" id="A0A1C0A708"/>
<dbReference type="SMART" id="SM00871">
    <property type="entry name" value="AraC_E_bind"/>
    <property type="match status" value="1"/>
</dbReference>
<evidence type="ECO:0000256" key="1">
    <source>
        <dbReference type="ARBA" id="ARBA00023125"/>
    </source>
</evidence>
<reference evidence="4 5" key="2">
    <citation type="submission" date="2016-08" db="EMBL/GenBank/DDBJ databases">
        <title>Orenia metallireducens sp. nov. strain Z6, a Novel Metal-reducing Firmicute from the Deep Subsurface.</title>
        <authorList>
            <person name="Maxim B.I."/>
            <person name="Kenneth K."/>
            <person name="Flynn T.M."/>
            <person name="Oloughlin E.J."/>
            <person name="Locke R.A."/>
            <person name="Weber J.R."/>
            <person name="Egan S.M."/>
            <person name="Mackie R.I."/>
            <person name="Cann I.K."/>
        </authorList>
    </citation>
    <scope>NUCLEOTIDE SEQUENCE [LARGE SCALE GENOMIC DNA]</scope>
    <source>
        <strain evidence="4 5">Z6</strain>
    </source>
</reference>
<dbReference type="InterPro" id="IPR009061">
    <property type="entry name" value="DNA-bd_dom_put_sf"/>
</dbReference>
<feature type="domain" description="HTH merR-type" evidence="3">
    <location>
        <begin position="1"/>
        <end position="71"/>
    </location>
</feature>
<proteinExistence type="predicted"/>
<keyword evidence="2" id="KW-0175">Coiled coil</keyword>
<dbReference type="SMART" id="SM00422">
    <property type="entry name" value="HTH_MERR"/>
    <property type="match status" value="1"/>
</dbReference>
<dbReference type="PANTHER" id="PTHR30204:SF97">
    <property type="entry name" value="MERR FAMILY REGULATORY PROTEIN"/>
    <property type="match status" value="1"/>
</dbReference>
<dbReference type="EMBL" id="LWDV01000009">
    <property type="protein sequence ID" value="OCL26039.1"/>
    <property type="molecule type" value="Genomic_DNA"/>
</dbReference>
<dbReference type="PANTHER" id="PTHR30204">
    <property type="entry name" value="REDOX-CYCLING DRUG-SENSING TRANSCRIPTIONAL ACTIVATOR SOXR"/>
    <property type="match status" value="1"/>
</dbReference>
<dbReference type="Pfam" id="PF13411">
    <property type="entry name" value="MerR_1"/>
    <property type="match status" value="1"/>
</dbReference>
<reference evidence="5" key="1">
    <citation type="submission" date="2016-07" db="EMBL/GenBank/DDBJ databases">
        <authorList>
            <person name="Florea S."/>
            <person name="Webb J.S."/>
            <person name="Jaromczyk J."/>
            <person name="Schardl C.L."/>
        </authorList>
    </citation>
    <scope>NUCLEOTIDE SEQUENCE [LARGE SCALE GENOMIC DNA]</scope>
    <source>
        <strain evidence="5">Z6</strain>
    </source>
</reference>
<dbReference type="SUPFAM" id="SSF55136">
    <property type="entry name" value="Probable bacterial effector-binding domain"/>
    <property type="match status" value="1"/>
</dbReference>
<evidence type="ECO:0000313" key="5">
    <source>
        <dbReference type="Proteomes" id="UP000093514"/>
    </source>
</evidence>
<evidence type="ECO:0000256" key="2">
    <source>
        <dbReference type="SAM" id="Coils"/>
    </source>
</evidence>
<dbReference type="InterPro" id="IPR047057">
    <property type="entry name" value="MerR_fam"/>
</dbReference>
<dbReference type="InterPro" id="IPR011256">
    <property type="entry name" value="Reg_factor_effector_dom_sf"/>
</dbReference>
<dbReference type="GO" id="GO:0003700">
    <property type="term" value="F:DNA-binding transcription factor activity"/>
    <property type="evidence" value="ECO:0007669"/>
    <property type="project" value="InterPro"/>
</dbReference>
<dbReference type="Gene3D" id="3.20.80.10">
    <property type="entry name" value="Regulatory factor, effector binding domain"/>
    <property type="match status" value="1"/>
</dbReference>
<dbReference type="OrthoDB" id="9773308at2"/>
<name>A0A1C0A708_9FIRM</name>
<accession>A0A1C0A708</accession>
<dbReference type="GO" id="GO:0003677">
    <property type="term" value="F:DNA binding"/>
    <property type="evidence" value="ECO:0007669"/>
    <property type="project" value="UniProtKB-KW"/>
</dbReference>
<dbReference type="PROSITE" id="PS50937">
    <property type="entry name" value="HTH_MERR_2"/>
    <property type="match status" value="1"/>
</dbReference>
<comment type="caution">
    <text evidence="4">The sequence shown here is derived from an EMBL/GenBank/DDBJ whole genome shotgun (WGS) entry which is preliminary data.</text>
</comment>
<dbReference type="InterPro" id="IPR010499">
    <property type="entry name" value="AraC_E-bd"/>
</dbReference>
<dbReference type="CDD" id="cd01107">
    <property type="entry name" value="HTH_BmrR"/>
    <property type="match status" value="1"/>
</dbReference>
<feature type="coiled-coil region" evidence="2">
    <location>
        <begin position="71"/>
        <end position="98"/>
    </location>
</feature>
<dbReference type="Pfam" id="PF06445">
    <property type="entry name" value="GyrI-like"/>
    <property type="match status" value="1"/>
</dbReference>
<gene>
    <name evidence="4" type="ORF">U472_08450</name>
</gene>
<dbReference type="Proteomes" id="UP000093514">
    <property type="component" value="Unassembled WGS sequence"/>
</dbReference>
<dbReference type="InterPro" id="IPR000551">
    <property type="entry name" value="MerR-type_HTH_dom"/>
</dbReference>
<evidence type="ECO:0000313" key="4">
    <source>
        <dbReference type="EMBL" id="OCL26039.1"/>
    </source>
</evidence>
<dbReference type="SUPFAM" id="SSF46955">
    <property type="entry name" value="Putative DNA-binding domain"/>
    <property type="match status" value="1"/>
</dbReference>